<evidence type="ECO:0000313" key="2">
    <source>
        <dbReference type="EMBL" id="KAK4452715.1"/>
    </source>
</evidence>
<protein>
    <recommendedName>
        <fullName evidence="1">F-box domain-containing protein</fullName>
    </recommendedName>
</protein>
<evidence type="ECO:0000313" key="3">
    <source>
        <dbReference type="Proteomes" id="UP001321760"/>
    </source>
</evidence>
<dbReference type="PROSITE" id="PS50181">
    <property type="entry name" value="FBOX"/>
    <property type="match status" value="1"/>
</dbReference>
<feature type="domain" description="F-box" evidence="1">
    <location>
        <begin position="1"/>
        <end position="53"/>
    </location>
</feature>
<keyword evidence="3" id="KW-1185">Reference proteome</keyword>
<sequence length="471" mass="53499">MATLDMLPVETLQQIFLSLSSTDLRALCRTNSSLCNVAQPLLYSSVELTWKESHKLAWKESHTPPIAPLLSTLPRRPDLAGNVKKLKMDGDAFVGDWFLSRQPPKISIAEEHSIEFTTYIDDLQLPNRDDWVAALQQGTMGVLVALVVSRLQNLSSLHLESGVIKESRFLGEMLAFALCEPEHNGKIPTFERLSDVTFLPALPGDGWVMPGNTKDALTLFYLPNLKSLNARLDNPMHFTWPASGAPPACDNLTSMKVSGIREGRPLDHLLRATQYLEALDWELWYDPIAHENQHRHHRYSTTVIDLDHIAAGLSHVRATLRSLRISVACGQNDYGDYPDLNVQGSLDGLRSFQTLTHLEIPLILLIGTRRDERDRLDTCFPADLEYLTINDDGWHYGDYDLPDVVVFPLIEAWLARWATWTPRLRKFTWLLNITDEDWGPAEREQLRNACLLTGMDVEIIRREPDFPRLSY</sequence>
<dbReference type="InterPro" id="IPR001810">
    <property type="entry name" value="F-box_dom"/>
</dbReference>
<name>A0AAV9GYE5_9PEZI</name>
<accession>A0AAV9GYE5</accession>
<dbReference type="AlphaFoldDB" id="A0AAV9GYE5"/>
<reference evidence="2" key="2">
    <citation type="submission" date="2023-05" db="EMBL/GenBank/DDBJ databases">
        <authorList>
            <consortium name="Lawrence Berkeley National Laboratory"/>
            <person name="Steindorff A."/>
            <person name="Hensen N."/>
            <person name="Bonometti L."/>
            <person name="Westerberg I."/>
            <person name="Brannstrom I.O."/>
            <person name="Guillou S."/>
            <person name="Cros-Aarteil S."/>
            <person name="Calhoun S."/>
            <person name="Haridas S."/>
            <person name="Kuo A."/>
            <person name="Mondo S."/>
            <person name="Pangilinan J."/>
            <person name="Riley R."/>
            <person name="Labutti K."/>
            <person name="Andreopoulos B."/>
            <person name="Lipzen A."/>
            <person name="Chen C."/>
            <person name="Yanf M."/>
            <person name="Daum C."/>
            <person name="Ng V."/>
            <person name="Clum A."/>
            <person name="Ohm R."/>
            <person name="Martin F."/>
            <person name="Silar P."/>
            <person name="Natvig D."/>
            <person name="Lalanne C."/>
            <person name="Gautier V."/>
            <person name="Ament-Velasquez S.L."/>
            <person name="Kruys A."/>
            <person name="Hutchinson M.I."/>
            <person name="Powell A.J."/>
            <person name="Barry K."/>
            <person name="Miller A.N."/>
            <person name="Grigoriev I.V."/>
            <person name="Debuchy R."/>
            <person name="Gladieux P."/>
            <person name="Thoren M.H."/>
            <person name="Johannesson H."/>
        </authorList>
    </citation>
    <scope>NUCLEOTIDE SEQUENCE</scope>
    <source>
        <strain evidence="2">PSN243</strain>
    </source>
</reference>
<dbReference type="Proteomes" id="UP001321760">
    <property type="component" value="Unassembled WGS sequence"/>
</dbReference>
<evidence type="ECO:0000259" key="1">
    <source>
        <dbReference type="PROSITE" id="PS50181"/>
    </source>
</evidence>
<dbReference type="EMBL" id="MU865923">
    <property type="protein sequence ID" value="KAK4452715.1"/>
    <property type="molecule type" value="Genomic_DNA"/>
</dbReference>
<reference evidence="2" key="1">
    <citation type="journal article" date="2023" name="Mol. Phylogenet. Evol.">
        <title>Genome-scale phylogeny and comparative genomics of the fungal order Sordariales.</title>
        <authorList>
            <person name="Hensen N."/>
            <person name="Bonometti L."/>
            <person name="Westerberg I."/>
            <person name="Brannstrom I.O."/>
            <person name="Guillou S."/>
            <person name="Cros-Aarteil S."/>
            <person name="Calhoun S."/>
            <person name="Haridas S."/>
            <person name="Kuo A."/>
            <person name="Mondo S."/>
            <person name="Pangilinan J."/>
            <person name="Riley R."/>
            <person name="LaButti K."/>
            <person name="Andreopoulos B."/>
            <person name="Lipzen A."/>
            <person name="Chen C."/>
            <person name="Yan M."/>
            <person name="Daum C."/>
            <person name="Ng V."/>
            <person name="Clum A."/>
            <person name="Steindorff A."/>
            <person name="Ohm R.A."/>
            <person name="Martin F."/>
            <person name="Silar P."/>
            <person name="Natvig D.O."/>
            <person name="Lalanne C."/>
            <person name="Gautier V."/>
            <person name="Ament-Velasquez S.L."/>
            <person name="Kruys A."/>
            <person name="Hutchinson M.I."/>
            <person name="Powell A.J."/>
            <person name="Barry K."/>
            <person name="Miller A.N."/>
            <person name="Grigoriev I.V."/>
            <person name="Debuchy R."/>
            <person name="Gladieux P."/>
            <person name="Hiltunen Thoren M."/>
            <person name="Johannesson H."/>
        </authorList>
    </citation>
    <scope>NUCLEOTIDE SEQUENCE</scope>
    <source>
        <strain evidence="2">PSN243</strain>
    </source>
</reference>
<gene>
    <name evidence="2" type="ORF">QBC34DRAFT_377210</name>
</gene>
<organism evidence="2 3">
    <name type="scientific">Podospora aff. communis PSN243</name>
    <dbReference type="NCBI Taxonomy" id="3040156"/>
    <lineage>
        <taxon>Eukaryota</taxon>
        <taxon>Fungi</taxon>
        <taxon>Dikarya</taxon>
        <taxon>Ascomycota</taxon>
        <taxon>Pezizomycotina</taxon>
        <taxon>Sordariomycetes</taxon>
        <taxon>Sordariomycetidae</taxon>
        <taxon>Sordariales</taxon>
        <taxon>Podosporaceae</taxon>
        <taxon>Podospora</taxon>
    </lineage>
</organism>
<comment type="caution">
    <text evidence="2">The sequence shown here is derived from an EMBL/GenBank/DDBJ whole genome shotgun (WGS) entry which is preliminary data.</text>
</comment>
<proteinExistence type="predicted"/>